<evidence type="ECO:0000256" key="6">
    <source>
        <dbReference type="ARBA" id="ARBA00023004"/>
    </source>
</evidence>
<dbReference type="Pfam" id="PF07715">
    <property type="entry name" value="Plug"/>
    <property type="match status" value="1"/>
</dbReference>
<evidence type="ECO:0000259" key="12">
    <source>
        <dbReference type="Pfam" id="PF00593"/>
    </source>
</evidence>
<evidence type="ECO:0000256" key="11">
    <source>
        <dbReference type="RuleBase" id="RU003357"/>
    </source>
</evidence>
<keyword evidence="6" id="KW-0408">Iron</keyword>
<dbReference type="InterPro" id="IPR036942">
    <property type="entry name" value="Beta-barrel_TonB_sf"/>
</dbReference>
<evidence type="ECO:0000259" key="13">
    <source>
        <dbReference type="Pfam" id="PF07715"/>
    </source>
</evidence>
<feature type="domain" description="TonB-dependent receptor plug" evidence="13">
    <location>
        <begin position="122"/>
        <end position="229"/>
    </location>
</feature>
<dbReference type="PANTHER" id="PTHR32552:SF81">
    <property type="entry name" value="TONB-DEPENDENT OUTER MEMBRANE RECEPTOR"/>
    <property type="match status" value="1"/>
</dbReference>
<dbReference type="EMBL" id="CP061035">
    <property type="protein sequence ID" value="QQV78600.1"/>
    <property type="molecule type" value="Genomic_DNA"/>
</dbReference>
<keyword evidence="3" id="KW-1134">Transmembrane beta strand</keyword>
<evidence type="ECO:0000256" key="8">
    <source>
        <dbReference type="ARBA" id="ARBA00023077"/>
    </source>
</evidence>
<evidence type="ECO:0000256" key="4">
    <source>
        <dbReference type="ARBA" id="ARBA00022496"/>
    </source>
</evidence>
<dbReference type="InterPro" id="IPR000531">
    <property type="entry name" value="Beta-barrel_TonB"/>
</dbReference>
<dbReference type="GO" id="GO:0006826">
    <property type="term" value="P:iron ion transport"/>
    <property type="evidence" value="ECO:0007669"/>
    <property type="project" value="UniProtKB-KW"/>
</dbReference>
<dbReference type="Proteomes" id="UP000595894">
    <property type="component" value="Chromosome"/>
</dbReference>
<evidence type="ECO:0000256" key="1">
    <source>
        <dbReference type="ARBA" id="ARBA00004571"/>
    </source>
</evidence>
<dbReference type="AlphaFoldDB" id="A0A974NX85"/>
<evidence type="ECO:0000256" key="10">
    <source>
        <dbReference type="ARBA" id="ARBA00023237"/>
    </source>
</evidence>
<dbReference type="KEGG" id="sari:H5J25_08325"/>
<dbReference type="InterPro" id="IPR012910">
    <property type="entry name" value="Plug_dom"/>
</dbReference>
<comment type="subcellular location">
    <subcellularLocation>
        <location evidence="1">Cell outer membrane</location>
        <topology evidence="1">Multi-pass membrane protein</topology>
    </subcellularLocation>
</comment>
<protein>
    <submittedName>
        <fullName evidence="14">TonB-dependent receptor</fullName>
    </submittedName>
</protein>
<dbReference type="GO" id="GO:0009279">
    <property type="term" value="C:cell outer membrane"/>
    <property type="evidence" value="ECO:0007669"/>
    <property type="project" value="UniProtKB-SubCell"/>
</dbReference>
<dbReference type="PANTHER" id="PTHR32552">
    <property type="entry name" value="FERRICHROME IRON RECEPTOR-RELATED"/>
    <property type="match status" value="1"/>
</dbReference>
<evidence type="ECO:0000256" key="9">
    <source>
        <dbReference type="ARBA" id="ARBA00023136"/>
    </source>
</evidence>
<dbReference type="InterPro" id="IPR039426">
    <property type="entry name" value="TonB-dep_rcpt-like"/>
</dbReference>
<keyword evidence="4" id="KW-0410">Iron transport</keyword>
<reference evidence="15" key="1">
    <citation type="submission" date="2020-09" db="EMBL/GenBank/DDBJ databases">
        <title>Sphingomonas sp., a new species isolated from pork steak.</title>
        <authorList>
            <person name="Heidler von Heilborn D."/>
        </authorList>
    </citation>
    <scope>NUCLEOTIDE SEQUENCE [LARGE SCALE GENOMIC DNA]</scope>
</reference>
<dbReference type="Gene3D" id="2.40.170.20">
    <property type="entry name" value="TonB-dependent receptor, beta-barrel domain"/>
    <property type="match status" value="1"/>
</dbReference>
<keyword evidence="7" id="KW-0406">Ion transport</keyword>
<keyword evidence="5" id="KW-0812">Transmembrane</keyword>
<dbReference type="Gene3D" id="3.55.50.30">
    <property type="match status" value="1"/>
</dbReference>
<sequence length="775" mass="81950">MPVCADDGRHTVSIPQTSLQAALKMLGRQTGADIISTEPGLDIVHVPRVSGKLSPQAALDRLLRGTGYHAIAIDARSFRIARDAIVVRARRPVAKLATAPSAAGPAPVIIVTASKQRISLLRYPGSLTTIDAGTLQLSAAPRDLANVARMTPVLQSTELGPGRNKIFIRGIADSSFAGAAQSTASIYFGDVQLGYSGADPAIRLYDMANVEVLEGPQGTLYGTGSIGGVIRLTPNAVDLDQAGGSVEGGVTVTRGGAPGYDVGGTVNVPLDAGVIGVRATAYSVRDGGYIDDPGRGVDNVNRSSTDGARLALRVDPGGGWQVDLSGLGQWIDVRDAQYADRLTGPLARRSYIAQPFHSDVALGRLVLTKDWDSGLQLLSATGVANTHSNDLFDATLRPAGGGEGPQTPIVTYQTEGAKLLLTHEMRMSRSLANGTSWVAGFTLLSNRESQNRSAGVLGMPMEIIGVTNVTRSASLFAEGTVTVVPNVSATLGIRGTLARTDGEPSFRPRTDDFVRGRSTRRIDPTLAFSWRLRPGLAVFGRVQTGYRTGGLAVASGIGRVRDFRLDRILVGELGLRRLRQGPTGLSLQAALSYARWKNIQADLVNRRGLPYTDNIVDARIQAVEGIADWVPVRGLNGKLAFLYTHNRVTGPLADQSVSANRRLPDTPAFAGTGSVGYEWRAGNESVLSVGVIATYVGRSVLGTGDLLDIEQGDYATFGLNAAWVRRGVTTTLTIDNAADGRGNRFASGNPLTFAVRDQTTPLRPLNARFGVGLTF</sequence>
<name>A0A974NX85_9SPHN</name>
<keyword evidence="2" id="KW-0813">Transport</keyword>
<dbReference type="SUPFAM" id="SSF56935">
    <property type="entry name" value="Porins"/>
    <property type="match status" value="1"/>
</dbReference>
<keyword evidence="15" id="KW-1185">Reference proteome</keyword>
<dbReference type="Pfam" id="PF00593">
    <property type="entry name" value="TonB_dep_Rec_b-barrel"/>
    <property type="match status" value="1"/>
</dbReference>
<keyword evidence="9 11" id="KW-0472">Membrane</keyword>
<evidence type="ECO:0000256" key="2">
    <source>
        <dbReference type="ARBA" id="ARBA00022448"/>
    </source>
</evidence>
<organism evidence="14 15">
    <name type="scientific">Sphingomonas aliaeris</name>
    <dbReference type="NCBI Taxonomy" id="2759526"/>
    <lineage>
        <taxon>Bacteria</taxon>
        <taxon>Pseudomonadati</taxon>
        <taxon>Pseudomonadota</taxon>
        <taxon>Alphaproteobacteria</taxon>
        <taxon>Sphingomonadales</taxon>
        <taxon>Sphingomonadaceae</taxon>
        <taxon>Sphingomonas</taxon>
    </lineage>
</organism>
<evidence type="ECO:0000313" key="14">
    <source>
        <dbReference type="EMBL" id="QQV78600.1"/>
    </source>
</evidence>
<gene>
    <name evidence="14" type="ORF">H5J25_08325</name>
</gene>
<evidence type="ECO:0000313" key="15">
    <source>
        <dbReference type="Proteomes" id="UP000595894"/>
    </source>
</evidence>
<feature type="domain" description="TonB-dependent receptor-like beta-barrel" evidence="12">
    <location>
        <begin position="288"/>
        <end position="736"/>
    </location>
</feature>
<evidence type="ECO:0000256" key="7">
    <source>
        <dbReference type="ARBA" id="ARBA00023065"/>
    </source>
</evidence>
<keyword evidence="14" id="KW-0675">Receptor</keyword>
<proteinExistence type="inferred from homology"/>
<evidence type="ECO:0000256" key="5">
    <source>
        <dbReference type="ARBA" id="ARBA00022692"/>
    </source>
</evidence>
<keyword evidence="8 11" id="KW-0798">TonB box</keyword>
<accession>A0A974NX85</accession>
<dbReference type="RefSeq" id="WP_202095607.1">
    <property type="nucleotide sequence ID" value="NZ_CP061035.1"/>
</dbReference>
<keyword evidence="10" id="KW-0998">Cell outer membrane</keyword>
<comment type="similarity">
    <text evidence="11">Belongs to the TonB-dependent receptor family.</text>
</comment>
<evidence type="ECO:0000256" key="3">
    <source>
        <dbReference type="ARBA" id="ARBA00022452"/>
    </source>
</evidence>